<keyword evidence="2 3" id="KW-1133">Transmembrane helix</keyword>
<dbReference type="NCBIfam" id="NF010182">
    <property type="entry name" value="PRK13661.1"/>
    <property type="match status" value="1"/>
</dbReference>
<comment type="caution">
    <text evidence="4">The sequence shown here is derived from an EMBL/GenBank/DDBJ whole genome shotgun (WGS) entry which is preliminary data.</text>
</comment>
<feature type="transmembrane region" description="Helical" evidence="3">
    <location>
        <begin position="120"/>
        <end position="146"/>
    </location>
</feature>
<feature type="transmembrane region" description="Helical" evidence="3">
    <location>
        <begin position="20"/>
        <end position="38"/>
    </location>
</feature>
<accession>A0A1Y4SZA9</accession>
<dbReference type="AlphaFoldDB" id="A0A1Y4SZA9"/>
<protein>
    <recommendedName>
        <fullName evidence="6">ECF transporter S component</fullName>
    </recommendedName>
</protein>
<dbReference type="Proteomes" id="UP000195305">
    <property type="component" value="Unassembled WGS sequence"/>
</dbReference>
<dbReference type="OrthoDB" id="4550662at2"/>
<feature type="transmembrane region" description="Helical" evidence="3">
    <location>
        <begin position="50"/>
        <end position="76"/>
    </location>
</feature>
<evidence type="ECO:0000313" key="5">
    <source>
        <dbReference type="Proteomes" id="UP000195305"/>
    </source>
</evidence>
<gene>
    <name evidence="4" type="ORF">B5E75_07385</name>
</gene>
<feature type="transmembrane region" description="Helical" evidence="3">
    <location>
        <begin position="88"/>
        <end position="108"/>
    </location>
</feature>
<keyword evidence="3" id="KW-0472">Membrane</keyword>
<keyword evidence="5" id="KW-1185">Reference proteome</keyword>
<proteinExistence type="predicted"/>
<dbReference type="InterPro" id="IPR009825">
    <property type="entry name" value="ECF_substrate-spec-like"/>
</dbReference>
<name>A0A1Y4SZA9_9FIRM</name>
<dbReference type="Gene3D" id="1.10.1760.20">
    <property type="match status" value="1"/>
</dbReference>
<dbReference type="PANTHER" id="PTHR37815">
    <property type="entry name" value="UPF0397 PROTEIN BC_2624-RELATED"/>
    <property type="match status" value="1"/>
</dbReference>
<dbReference type="GO" id="GO:0016020">
    <property type="term" value="C:membrane"/>
    <property type="evidence" value="ECO:0007669"/>
    <property type="project" value="InterPro"/>
</dbReference>
<keyword evidence="1 3" id="KW-0812">Transmembrane</keyword>
<reference evidence="4 5" key="1">
    <citation type="journal article" date="2018" name="BMC Genomics">
        <title>Whole genome sequencing and function prediction of 133 gut anaerobes isolated from chicken caecum in pure cultures.</title>
        <authorList>
            <person name="Medvecky M."/>
            <person name="Cejkova D."/>
            <person name="Polansky O."/>
            <person name="Karasova D."/>
            <person name="Kubasova T."/>
            <person name="Cizek A."/>
            <person name="Rychlik I."/>
        </authorList>
    </citation>
    <scope>NUCLEOTIDE SEQUENCE [LARGE SCALE GENOMIC DNA]</scope>
    <source>
        <strain evidence="4 5">An13</strain>
    </source>
</reference>
<feature type="transmembrane region" description="Helical" evidence="3">
    <location>
        <begin position="158"/>
        <end position="180"/>
    </location>
</feature>
<evidence type="ECO:0000256" key="3">
    <source>
        <dbReference type="SAM" id="Phobius"/>
    </source>
</evidence>
<dbReference type="Pfam" id="PF07155">
    <property type="entry name" value="ECF-ribofla_trS"/>
    <property type="match status" value="1"/>
</dbReference>
<evidence type="ECO:0000313" key="4">
    <source>
        <dbReference type="EMBL" id="OUQ34291.1"/>
    </source>
</evidence>
<dbReference type="EMBL" id="NFLJ01000018">
    <property type="protein sequence ID" value="OUQ34291.1"/>
    <property type="molecule type" value="Genomic_DNA"/>
</dbReference>
<sequence>MSKKTTLEKFIGVWNTKTIVGVAIGAALFGVLMNFGSIRIFTNTSLTTAMVVPVIVGGLFGPLPAAVAAGVGNVIADLISGSGFWFDWSIGNAFLGLFIGALPLYGAYIEDGIFEVKHMIIYAILCVIGCGISFGLVTPFFTYLWYGGELTITLYQSVVGSISNIIVLLVIGIPVLKVLASRNSRGRNLKAE</sequence>
<evidence type="ECO:0000256" key="2">
    <source>
        <dbReference type="ARBA" id="ARBA00022989"/>
    </source>
</evidence>
<dbReference type="RefSeq" id="WP_087358113.1">
    <property type="nucleotide sequence ID" value="NZ_AP031415.1"/>
</dbReference>
<organism evidence="4 5">
    <name type="scientific">Massilimicrobiota timonensis</name>
    <dbReference type="NCBI Taxonomy" id="1776392"/>
    <lineage>
        <taxon>Bacteria</taxon>
        <taxon>Bacillati</taxon>
        <taxon>Bacillota</taxon>
        <taxon>Erysipelotrichia</taxon>
        <taxon>Erysipelotrichales</taxon>
        <taxon>Erysipelotrichaceae</taxon>
        <taxon>Massilimicrobiota</taxon>
    </lineage>
</organism>
<evidence type="ECO:0008006" key="6">
    <source>
        <dbReference type="Google" id="ProtNLM"/>
    </source>
</evidence>
<evidence type="ECO:0000256" key="1">
    <source>
        <dbReference type="ARBA" id="ARBA00022692"/>
    </source>
</evidence>
<dbReference type="PANTHER" id="PTHR37815:SF3">
    <property type="entry name" value="UPF0397 PROTEIN SPR0429"/>
    <property type="match status" value="1"/>
</dbReference>